<sequence length="312" mass="34984">MLFYWFRQYVATHKRDDTFELHSVQLELEAVEKQIRVLEQRQSQLRERRAALETSRADAHKSRVSIQRAANSPTTSTPCVSLHRTGAPRTRSAQMSFTPAPGHHGPWVYPQRRTRARPRATTSPPPVFEISTRNRFSPLRETERDAVIVGDSIVRHVRATLAEGKVHTHCLPGARVLDVSAQIPAILKADESPRAVVLHAGVNDTTQRQTETLKRDFRSLIETVRSTTPAATIIVSGPLPTYRRGHERFSRLFLLSMNGYCHGVKNRNCSLLIIGIFSGSDLGFFALMACTPAESEQDCCRTTSPGLYAPFD</sequence>
<dbReference type="GeneTree" id="ENSGT01140000282636"/>
<protein>
    <recommendedName>
        <fullName evidence="4">SGNH hydrolase-type esterase domain-containing protein</fullName>
    </recommendedName>
</protein>
<evidence type="ECO:0000256" key="1">
    <source>
        <dbReference type="SAM" id="MobiDB-lite"/>
    </source>
</evidence>
<organism evidence="2 3">
    <name type="scientific">Cyprinus carpio carpio</name>
    <dbReference type="NCBI Taxonomy" id="630221"/>
    <lineage>
        <taxon>Eukaryota</taxon>
        <taxon>Metazoa</taxon>
        <taxon>Chordata</taxon>
        <taxon>Craniata</taxon>
        <taxon>Vertebrata</taxon>
        <taxon>Euteleostomi</taxon>
        <taxon>Actinopterygii</taxon>
        <taxon>Neopterygii</taxon>
        <taxon>Teleostei</taxon>
        <taxon>Ostariophysi</taxon>
        <taxon>Cypriniformes</taxon>
        <taxon>Cyprinidae</taxon>
        <taxon>Cyprininae</taxon>
        <taxon>Cyprinus</taxon>
    </lineage>
</organism>
<dbReference type="Gene3D" id="3.40.50.12700">
    <property type="match status" value="1"/>
</dbReference>
<reference evidence="2" key="1">
    <citation type="submission" date="2025-08" db="UniProtKB">
        <authorList>
            <consortium name="Ensembl"/>
        </authorList>
    </citation>
    <scope>IDENTIFICATION</scope>
</reference>
<evidence type="ECO:0000313" key="2">
    <source>
        <dbReference type="Ensembl" id="ENSCCRP00000122602.1"/>
    </source>
</evidence>
<proteinExistence type="predicted"/>
<feature type="compositionally biased region" description="Polar residues" evidence="1">
    <location>
        <begin position="64"/>
        <end position="79"/>
    </location>
</feature>
<dbReference type="GO" id="GO:0004622">
    <property type="term" value="F:phosphatidylcholine lysophospholipase activity"/>
    <property type="evidence" value="ECO:0007669"/>
    <property type="project" value="TreeGrafter"/>
</dbReference>
<accession>A0A9J7YRM0</accession>
<dbReference type="CDD" id="cd00229">
    <property type="entry name" value="SGNH_hydrolase"/>
    <property type="match status" value="1"/>
</dbReference>
<feature type="region of interest" description="Disordered" evidence="1">
    <location>
        <begin position="53"/>
        <end position="85"/>
    </location>
</feature>
<dbReference type="Ensembl" id="ENSCCRT00000153484.1">
    <property type="protein sequence ID" value="ENSCCRP00000122602.1"/>
    <property type="gene ID" value="ENSCCRG00000072571.1"/>
</dbReference>
<evidence type="ECO:0008006" key="4">
    <source>
        <dbReference type="Google" id="ProtNLM"/>
    </source>
</evidence>
<name>A0A9J7YRM0_CYPCA</name>
<dbReference type="InterPro" id="IPR051532">
    <property type="entry name" value="Ester_Hydrolysis_Enzymes"/>
</dbReference>
<dbReference type="AlphaFoldDB" id="A0A9J7YRM0"/>
<dbReference type="PANTHER" id="PTHR30383">
    <property type="entry name" value="THIOESTERASE 1/PROTEASE 1/LYSOPHOSPHOLIPASE L1"/>
    <property type="match status" value="1"/>
</dbReference>
<reference evidence="2" key="2">
    <citation type="submission" date="2025-09" db="UniProtKB">
        <authorList>
            <consortium name="Ensembl"/>
        </authorList>
    </citation>
    <scope>IDENTIFICATION</scope>
</reference>
<dbReference type="Proteomes" id="UP001108240">
    <property type="component" value="Unplaced"/>
</dbReference>
<dbReference type="SUPFAM" id="SSF52266">
    <property type="entry name" value="SGNH hydrolase"/>
    <property type="match status" value="1"/>
</dbReference>
<evidence type="ECO:0000313" key="3">
    <source>
        <dbReference type="Proteomes" id="UP001108240"/>
    </source>
</evidence>
<keyword evidence="3" id="KW-1185">Reference proteome</keyword>
<dbReference type="PANTHER" id="PTHR30383:SF5">
    <property type="entry name" value="SGNH HYDROLASE-TYPE ESTERASE DOMAIN-CONTAINING PROTEIN"/>
    <property type="match status" value="1"/>
</dbReference>
<dbReference type="Gene3D" id="3.40.50.12690">
    <property type="match status" value="1"/>
</dbReference>